<dbReference type="Proteomes" id="UP001428817">
    <property type="component" value="Unassembled WGS sequence"/>
</dbReference>
<keyword evidence="2" id="KW-1133">Transmembrane helix</keyword>
<feature type="compositionally biased region" description="Acidic residues" evidence="1">
    <location>
        <begin position="47"/>
        <end position="57"/>
    </location>
</feature>
<feature type="compositionally biased region" description="Gly residues" evidence="1">
    <location>
        <begin position="227"/>
        <end position="250"/>
    </location>
</feature>
<feature type="region of interest" description="Disordered" evidence="1">
    <location>
        <begin position="1"/>
        <end position="109"/>
    </location>
</feature>
<evidence type="ECO:0000313" key="3">
    <source>
        <dbReference type="EMBL" id="GAA5169191.1"/>
    </source>
</evidence>
<evidence type="ECO:0000256" key="1">
    <source>
        <dbReference type="SAM" id="MobiDB-lite"/>
    </source>
</evidence>
<protein>
    <submittedName>
        <fullName evidence="3">Uncharacterized protein</fullName>
    </submittedName>
</protein>
<evidence type="ECO:0000256" key="2">
    <source>
        <dbReference type="SAM" id="Phobius"/>
    </source>
</evidence>
<accession>A0ABP9QYH1</accession>
<dbReference type="EMBL" id="BAABJP010000043">
    <property type="protein sequence ID" value="GAA5169191.1"/>
    <property type="molecule type" value="Genomic_DNA"/>
</dbReference>
<reference evidence="4" key="1">
    <citation type="journal article" date="2019" name="Int. J. Syst. Evol. Microbiol.">
        <title>The Global Catalogue of Microorganisms (GCM) 10K type strain sequencing project: providing services to taxonomists for standard genome sequencing and annotation.</title>
        <authorList>
            <consortium name="The Broad Institute Genomics Platform"/>
            <consortium name="The Broad Institute Genome Sequencing Center for Infectious Disease"/>
            <person name="Wu L."/>
            <person name="Ma J."/>
        </authorList>
    </citation>
    <scope>NUCLEOTIDE SEQUENCE [LARGE SCALE GENOMIC DNA]</scope>
    <source>
        <strain evidence="4">JCM 18303</strain>
    </source>
</reference>
<feature type="region of interest" description="Disordered" evidence="1">
    <location>
        <begin position="205"/>
        <end position="250"/>
    </location>
</feature>
<gene>
    <name evidence="3" type="ORF">GCM10023321_64360</name>
</gene>
<feature type="compositionally biased region" description="Basic and acidic residues" evidence="1">
    <location>
        <begin position="80"/>
        <end position="108"/>
    </location>
</feature>
<feature type="transmembrane region" description="Helical" evidence="2">
    <location>
        <begin position="115"/>
        <end position="135"/>
    </location>
</feature>
<evidence type="ECO:0000313" key="4">
    <source>
        <dbReference type="Proteomes" id="UP001428817"/>
    </source>
</evidence>
<keyword evidence="4" id="KW-1185">Reference proteome</keyword>
<feature type="compositionally biased region" description="Basic and acidic residues" evidence="1">
    <location>
        <begin position="58"/>
        <end position="70"/>
    </location>
</feature>
<name>A0ABP9QYH1_9PSEU</name>
<sequence length="250" mass="25733">MSKEGGQDWPEPVDLPKDPTAAPTPGEEKTSADQPAPEVKPDPAPADPEEPAEPEEAAGEKRTGRIRQQDAETAVPREPTLAERRAREMAERRAEEAEEQRLADEEKRRKTRKRVMIGGGAVAGVAALIAIGYAASGPDEVEAQCTDDRGVIAPEENCVQPAAAGTTPTGGYYGGGFFPIFIGGGGRQYHYTYGGQGQVGQPVRGGTTVAPSNATVKTQSGRTISRGGFGVSGKSGGSGGSGRSGGSGGS</sequence>
<comment type="caution">
    <text evidence="3">The sequence shown here is derived from an EMBL/GenBank/DDBJ whole genome shotgun (WGS) entry which is preliminary data.</text>
</comment>
<dbReference type="RefSeq" id="WP_345703312.1">
    <property type="nucleotide sequence ID" value="NZ_BAABJP010000043.1"/>
</dbReference>
<organism evidence="3 4">
    <name type="scientific">Pseudonocardia eucalypti</name>
    <dbReference type="NCBI Taxonomy" id="648755"/>
    <lineage>
        <taxon>Bacteria</taxon>
        <taxon>Bacillati</taxon>
        <taxon>Actinomycetota</taxon>
        <taxon>Actinomycetes</taxon>
        <taxon>Pseudonocardiales</taxon>
        <taxon>Pseudonocardiaceae</taxon>
        <taxon>Pseudonocardia</taxon>
    </lineage>
</organism>
<keyword evidence="2" id="KW-0812">Transmembrane</keyword>
<proteinExistence type="predicted"/>
<feature type="compositionally biased region" description="Polar residues" evidence="1">
    <location>
        <begin position="210"/>
        <end position="223"/>
    </location>
</feature>
<keyword evidence="2" id="KW-0472">Membrane</keyword>